<organism evidence="11 12">
    <name type="scientific">Kocuria tytonicola</name>
    <dbReference type="NCBI Taxonomy" id="2055946"/>
    <lineage>
        <taxon>Bacteria</taxon>
        <taxon>Bacillati</taxon>
        <taxon>Actinomycetota</taxon>
        <taxon>Actinomycetes</taxon>
        <taxon>Micrococcales</taxon>
        <taxon>Micrococcaceae</taxon>
        <taxon>Kocuria</taxon>
    </lineage>
</organism>
<dbReference type="GO" id="GO:1902600">
    <property type="term" value="P:proton transmembrane transport"/>
    <property type="evidence" value="ECO:0007669"/>
    <property type="project" value="InterPro"/>
</dbReference>
<feature type="transmembrane region" description="Helical" evidence="9">
    <location>
        <begin position="160"/>
        <end position="178"/>
    </location>
</feature>
<dbReference type="EMBL" id="RDEX01000003">
    <property type="protein sequence ID" value="RLY91594.1"/>
    <property type="molecule type" value="Genomic_DNA"/>
</dbReference>
<accession>A0A3L9L0G9</accession>
<keyword evidence="3" id="KW-0050">Antiport</keyword>
<feature type="transmembrane region" description="Helical" evidence="9">
    <location>
        <begin position="29"/>
        <end position="49"/>
    </location>
</feature>
<dbReference type="PANTHER" id="PTHR32507:SF8">
    <property type="entry name" value="CNH1P"/>
    <property type="match status" value="1"/>
</dbReference>
<feature type="transmembrane region" description="Helical" evidence="9">
    <location>
        <begin position="365"/>
        <end position="389"/>
    </location>
</feature>
<gene>
    <name evidence="11" type="ORF">EAE32_10135</name>
</gene>
<evidence type="ECO:0000256" key="6">
    <source>
        <dbReference type="ARBA" id="ARBA00023065"/>
    </source>
</evidence>
<evidence type="ECO:0000256" key="4">
    <source>
        <dbReference type="ARBA" id="ARBA00022692"/>
    </source>
</evidence>
<name>A0A3L9L0G9_9MICC</name>
<keyword evidence="4 9" id="KW-0812">Transmembrane</keyword>
<keyword evidence="5 9" id="KW-1133">Transmembrane helix</keyword>
<dbReference type="GO" id="GO:0005886">
    <property type="term" value="C:plasma membrane"/>
    <property type="evidence" value="ECO:0007669"/>
    <property type="project" value="UniProtKB-SubCell"/>
</dbReference>
<keyword evidence="2" id="KW-0813">Transport</keyword>
<comment type="caution">
    <text evidence="11">The sequence shown here is derived from an EMBL/GenBank/DDBJ whole genome shotgun (WGS) entry which is preliminary data.</text>
</comment>
<evidence type="ECO:0000256" key="1">
    <source>
        <dbReference type="ARBA" id="ARBA00004651"/>
    </source>
</evidence>
<dbReference type="OrthoDB" id="4174405at2"/>
<feature type="region of interest" description="Disordered" evidence="8">
    <location>
        <begin position="395"/>
        <end position="431"/>
    </location>
</feature>
<feature type="transmembrane region" description="Helical" evidence="9">
    <location>
        <begin position="337"/>
        <end position="359"/>
    </location>
</feature>
<feature type="transmembrane region" description="Helical" evidence="9">
    <location>
        <begin position="117"/>
        <end position="137"/>
    </location>
</feature>
<dbReference type="Pfam" id="PF00999">
    <property type="entry name" value="Na_H_Exchanger"/>
    <property type="match status" value="1"/>
</dbReference>
<feature type="transmembrane region" description="Helical" evidence="9">
    <location>
        <begin position="304"/>
        <end position="325"/>
    </location>
</feature>
<feature type="transmembrane region" description="Helical" evidence="9">
    <location>
        <begin position="86"/>
        <end position="110"/>
    </location>
</feature>
<evidence type="ECO:0000256" key="3">
    <source>
        <dbReference type="ARBA" id="ARBA00022449"/>
    </source>
</evidence>
<keyword evidence="6" id="KW-0406">Ion transport</keyword>
<keyword evidence="12" id="KW-1185">Reference proteome</keyword>
<dbReference type="PANTHER" id="PTHR32507">
    <property type="entry name" value="NA(+)/H(+) ANTIPORTER 1"/>
    <property type="match status" value="1"/>
</dbReference>
<dbReference type="InterPro" id="IPR006153">
    <property type="entry name" value="Cation/H_exchanger_TM"/>
</dbReference>
<feature type="transmembrane region" description="Helical" evidence="9">
    <location>
        <begin position="190"/>
        <end position="210"/>
    </location>
</feature>
<keyword evidence="7 9" id="KW-0472">Membrane</keyword>
<evidence type="ECO:0000256" key="2">
    <source>
        <dbReference type="ARBA" id="ARBA00022448"/>
    </source>
</evidence>
<feature type="domain" description="Cation/H+ exchanger transmembrane" evidence="10">
    <location>
        <begin position="10"/>
        <end position="389"/>
    </location>
</feature>
<evidence type="ECO:0000256" key="8">
    <source>
        <dbReference type="SAM" id="MobiDB-lite"/>
    </source>
</evidence>
<evidence type="ECO:0000256" key="7">
    <source>
        <dbReference type="ARBA" id="ARBA00023136"/>
    </source>
</evidence>
<evidence type="ECO:0000313" key="11">
    <source>
        <dbReference type="EMBL" id="RLY91594.1"/>
    </source>
</evidence>
<dbReference type="GO" id="GO:0015297">
    <property type="term" value="F:antiporter activity"/>
    <property type="evidence" value="ECO:0007669"/>
    <property type="project" value="UniProtKB-KW"/>
</dbReference>
<dbReference type="AlphaFoldDB" id="A0A3L9L0G9"/>
<dbReference type="RefSeq" id="WP_121846715.1">
    <property type="nucleotide sequence ID" value="NZ_PHOA01000126.1"/>
</dbReference>
<evidence type="ECO:0000256" key="9">
    <source>
        <dbReference type="SAM" id="Phobius"/>
    </source>
</evidence>
<comment type="subcellular location">
    <subcellularLocation>
        <location evidence="1">Cell membrane</location>
        <topology evidence="1">Multi-pass membrane protein</topology>
    </subcellularLocation>
</comment>
<sequence>MIVAFSVVLLVVIVWSVVAKRVESMFITLPVALIAAGVLVGWESSSAIFEHLSDPRLERSVEVLLALLLFLDATEVRAIHRWDVGVLVRLVLVGVPLSLFTAAVLTGWLYPEMRVALCFILACVLVPTDMAPAASVVKDRRLPRRLRDVLNTESGYNDGVVAPFFLVGVAFLAGGVDGPEKGAEALVDMLPAALWAVGIGGVVGAGAAYLSRLSQRHGWTTARWRSLGILATPLLAYTLTIAVDGNGFVAAFVAGLAHRAVSGPEAHETLGLSEDVAAFAQIVMWFVFGQLLEFSVREGLDPRVLVLAVAAVTVVRVLPVLLVLLGSTVRWRDRLLIGWLGPRGIASMVFALLAIQHLGGEDSVLLVQVMSVTVVLSAVVHGISAPLIARRLSRRGGRRAAEPAGNGAAPAPGPGPSPAPGEGAHSSTPAR</sequence>
<evidence type="ECO:0000256" key="5">
    <source>
        <dbReference type="ARBA" id="ARBA00022989"/>
    </source>
</evidence>
<reference evidence="11 12" key="1">
    <citation type="submission" date="2018-10" db="EMBL/GenBank/DDBJ databases">
        <title>Kocuria tytonicola, new bacteria from the preen glands of American barn owls (Tyto furcata).</title>
        <authorList>
            <person name="Braun M.S."/>
            <person name="Wang E."/>
            <person name="Zimmermann S."/>
            <person name="Boutin S."/>
            <person name="Wagner H."/>
            <person name="Wink M."/>
        </authorList>
    </citation>
    <scope>NUCLEOTIDE SEQUENCE [LARGE SCALE GENOMIC DNA]</scope>
    <source>
        <strain evidence="11 12">473</strain>
    </source>
</reference>
<evidence type="ECO:0000313" key="12">
    <source>
        <dbReference type="Proteomes" id="UP000277871"/>
    </source>
</evidence>
<proteinExistence type="predicted"/>
<protein>
    <submittedName>
        <fullName evidence="11">Sodium:proton exchanger</fullName>
    </submittedName>
</protein>
<evidence type="ECO:0000259" key="10">
    <source>
        <dbReference type="Pfam" id="PF00999"/>
    </source>
</evidence>
<dbReference type="Proteomes" id="UP000277871">
    <property type="component" value="Unassembled WGS sequence"/>
</dbReference>
<feature type="transmembrane region" description="Helical" evidence="9">
    <location>
        <begin position="230"/>
        <end position="257"/>
    </location>
</feature>